<protein>
    <submittedName>
        <fullName evidence="2">Putative LAGLIDADG homing endonuclease</fullName>
    </submittedName>
</protein>
<evidence type="ECO:0000313" key="2">
    <source>
        <dbReference type="EMBL" id="ALO63004.1"/>
    </source>
</evidence>
<dbReference type="RefSeq" id="YP_009184873.1">
    <property type="nucleotide sequence ID" value="NC_028582.1"/>
</dbReference>
<organism evidence="2">
    <name type="scientific">Jenufa minuta</name>
    <name type="common">Green alga</name>
    <dbReference type="NCBI Taxonomy" id="993092"/>
    <lineage>
        <taxon>Eukaryota</taxon>
        <taxon>Viridiplantae</taxon>
        <taxon>Chlorophyta</taxon>
        <taxon>core chlorophytes</taxon>
        <taxon>Chlorophyceae</taxon>
        <taxon>Jenufa</taxon>
    </lineage>
</organism>
<dbReference type="GeneID" id="26378612"/>
<sequence length="306" mass="36120">MTIMNIGSSETTRETPLINFDFTEFMQNAVPSHIKNIDQHYLEWLVGFIEGDGTFYFRKDNKNVRLGFEISQKDPKVLFQIKKTLGFGSVIMSKKANYWLYKVDDKKNFQRIILLLNGNLVLTKRYVQFNNWIEMAKKKDYLPLNFQNKQIKRQVSTKTAWLSGFIDAEGCFYANVSTSAPRSPLTFSIKQKMHITQKNEYDEKQTLETIGKLFFSKSKVHRANENFSYRIELSSLNSHQQIRNYLSRFKLKTNKYISFCRWLRILTVREKHDHLIEANLSKLQRLCSVINNDSKELLEKHKNITD</sequence>
<keyword evidence="2" id="KW-0150">Chloroplast</keyword>
<dbReference type="PANTHER" id="PTHR36181:SF3">
    <property type="entry name" value="INTRON-ENCODED DNA ENDONUCLEASE AI5 BETA"/>
    <property type="match status" value="1"/>
</dbReference>
<keyword evidence="2" id="KW-0540">Nuclease</keyword>
<keyword evidence="2" id="KW-0378">Hydrolase</keyword>
<dbReference type="GO" id="GO:0005739">
    <property type="term" value="C:mitochondrion"/>
    <property type="evidence" value="ECO:0007669"/>
    <property type="project" value="UniProtKB-ARBA"/>
</dbReference>
<dbReference type="InterPro" id="IPR004860">
    <property type="entry name" value="LAGLIDADG_dom"/>
</dbReference>
<keyword evidence="2" id="KW-0255">Endonuclease</keyword>
<dbReference type="Gene3D" id="3.10.28.10">
    <property type="entry name" value="Homing endonucleases"/>
    <property type="match status" value="2"/>
</dbReference>
<dbReference type="PANTHER" id="PTHR36181">
    <property type="entry name" value="INTRON-ENCODED ENDONUCLEASE AI3-RELATED"/>
    <property type="match status" value="1"/>
</dbReference>
<dbReference type="AlphaFoldDB" id="A0A0S2LNI9"/>
<proteinExistence type="predicted"/>
<keyword evidence="2" id="KW-0934">Plastid</keyword>
<dbReference type="GO" id="GO:0004519">
    <property type="term" value="F:endonuclease activity"/>
    <property type="evidence" value="ECO:0007669"/>
    <property type="project" value="UniProtKB-KW"/>
</dbReference>
<dbReference type="SUPFAM" id="SSF55608">
    <property type="entry name" value="Homing endonucleases"/>
    <property type="match status" value="2"/>
</dbReference>
<name>A0A0S2LNI9_JENMI</name>
<accession>A0A0S2LNI9</accession>
<dbReference type="EMBL" id="KT625414">
    <property type="protein sequence ID" value="ALO63004.1"/>
    <property type="molecule type" value="Genomic_DNA"/>
</dbReference>
<reference evidence="2" key="1">
    <citation type="journal article" date="2015" name="BMC Evol. Biol.">
        <title>Chloroplast phylogenomic analysis of chlorophyte green algae identifies a novel lineage sister to the Sphaeropleales (Chlorophyceae).</title>
        <authorList>
            <person name="Lemieux C."/>
            <person name="Vincent A.T."/>
            <person name="Labarre A."/>
            <person name="Otis C."/>
            <person name="Turmel M."/>
        </authorList>
    </citation>
    <scope>NUCLEOTIDE SEQUENCE</scope>
</reference>
<gene>
    <name evidence="2" type="primary">orf306</name>
</gene>
<dbReference type="InterPro" id="IPR051289">
    <property type="entry name" value="LAGLIDADG_Endonuclease"/>
</dbReference>
<geneLocation type="chloroplast" evidence="2"/>
<evidence type="ECO:0000259" key="1">
    <source>
        <dbReference type="Pfam" id="PF00961"/>
    </source>
</evidence>
<feature type="domain" description="Homing endonuclease LAGLIDADG" evidence="1">
    <location>
        <begin position="162"/>
        <end position="265"/>
    </location>
</feature>
<feature type="domain" description="Homing endonuclease LAGLIDADG" evidence="1">
    <location>
        <begin position="45"/>
        <end position="135"/>
    </location>
</feature>
<dbReference type="Pfam" id="PF00961">
    <property type="entry name" value="LAGLIDADG_1"/>
    <property type="match status" value="2"/>
</dbReference>
<dbReference type="InterPro" id="IPR027434">
    <property type="entry name" value="Homing_endonucl"/>
</dbReference>